<dbReference type="GO" id="GO:0031514">
    <property type="term" value="C:motile cilium"/>
    <property type="evidence" value="ECO:0007669"/>
    <property type="project" value="UniProtKB-SubCell"/>
</dbReference>
<evidence type="ECO:0000256" key="10">
    <source>
        <dbReference type="ARBA" id="ARBA00049986"/>
    </source>
</evidence>
<evidence type="ECO:0000256" key="1">
    <source>
        <dbReference type="ARBA" id="ARBA00004048"/>
    </source>
</evidence>
<evidence type="ECO:0000313" key="13">
    <source>
        <dbReference type="Proteomes" id="UP000504615"/>
    </source>
</evidence>
<dbReference type="GeneID" id="105427437"/>
<keyword evidence="13" id="KW-1185">Reference proteome</keyword>
<evidence type="ECO:0000313" key="14">
    <source>
        <dbReference type="RefSeq" id="XP_011637452.1"/>
    </source>
</evidence>
<comment type="subunit">
    <text evidence="4">Homodimer.</text>
</comment>
<sequence>MSALKTPIDYRGLEEELHAALVADELYKLQNDAKIRAIEQAVPTYEHFKQMVNGAHLKPLDRDDMKPKIGVKWNPLINIARPDSNASLKESICNKNNNENIAKRSHETCENFLQTWKTIADYSEKFTYMWNLRHSLQRYVFRIEIPASFLGDFINVCLQHLSRMDDVTSVVELLDVLSACNRFDLTVCFMTRDEQSACEQLFRQLQLKVGSSNESLERTIKSLAAKYQINLD</sequence>
<dbReference type="AlphaFoldDB" id="A0A6I9WEB5"/>
<dbReference type="Proteomes" id="UP000504615">
    <property type="component" value="Unplaced"/>
</dbReference>
<name>A0A6I9WEB5_9HYME</name>
<dbReference type="GO" id="GO:0005576">
    <property type="term" value="C:extracellular region"/>
    <property type="evidence" value="ECO:0007669"/>
    <property type="project" value="GOC"/>
</dbReference>
<evidence type="ECO:0000259" key="11">
    <source>
        <dbReference type="Pfam" id="PF13877"/>
    </source>
</evidence>
<evidence type="ECO:0000259" key="12">
    <source>
        <dbReference type="Pfam" id="PF15867"/>
    </source>
</evidence>
<accession>A0A6I9WEB5</accession>
<evidence type="ECO:0000256" key="2">
    <source>
        <dbReference type="ARBA" id="ARBA00004230"/>
    </source>
</evidence>
<keyword evidence="6" id="KW-0970">Cilium biogenesis/degradation</keyword>
<evidence type="ECO:0000256" key="8">
    <source>
        <dbReference type="ARBA" id="ARBA00023069"/>
    </source>
</evidence>
<evidence type="ECO:0000256" key="6">
    <source>
        <dbReference type="ARBA" id="ARBA00022794"/>
    </source>
</evidence>
<dbReference type="RefSeq" id="XP_011637452.1">
    <property type="nucleotide sequence ID" value="XM_011639150.2"/>
</dbReference>
<keyword evidence="7" id="KW-0282">Flagellum</keyword>
<evidence type="ECO:0000256" key="9">
    <source>
        <dbReference type="ARBA" id="ARBA00023273"/>
    </source>
</evidence>
<dbReference type="InterPro" id="IPR031733">
    <property type="entry name" value="Dynein_attach_N"/>
</dbReference>
<keyword evidence="8" id="KW-0969">Cilium</keyword>
<dbReference type="PANTHER" id="PTHR28572:SF1">
    <property type="entry name" value="COILED-COIL DOMAIN-CONTAINING PROTEIN 103"/>
    <property type="match status" value="1"/>
</dbReference>
<keyword evidence="5" id="KW-0963">Cytoplasm</keyword>
<dbReference type="GO" id="GO:0003351">
    <property type="term" value="P:epithelial cilium movement involved in extracellular fluid movement"/>
    <property type="evidence" value="ECO:0007669"/>
    <property type="project" value="TreeGrafter"/>
</dbReference>
<dbReference type="Pfam" id="PF13877">
    <property type="entry name" value="RPAP3_C"/>
    <property type="match status" value="1"/>
</dbReference>
<feature type="domain" description="RNA-polymerase II-associated protein 3-like C-terminal" evidence="11">
    <location>
        <begin position="107"/>
        <end position="195"/>
    </location>
</feature>
<evidence type="ECO:0000256" key="4">
    <source>
        <dbReference type="ARBA" id="ARBA00011738"/>
    </source>
</evidence>
<protein>
    <submittedName>
        <fullName evidence="14">Coiled-coil domain-containing protein 103</fullName>
    </submittedName>
</protein>
<dbReference type="OrthoDB" id="447931at2759"/>
<feature type="domain" description="Dynein attachment factor N-terminal" evidence="12">
    <location>
        <begin position="8"/>
        <end position="74"/>
    </location>
</feature>
<dbReference type="PANTHER" id="PTHR28572">
    <property type="entry name" value="COILED-COIL DOMAIN-CONTAINING PROTEIN 103"/>
    <property type="match status" value="1"/>
</dbReference>
<proteinExistence type="inferred from homology"/>
<evidence type="ECO:0000256" key="5">
    <source>
        <dbReference type="ARBA" id="ARBA00022490"/>
    </source>
</evidence>
<comment type="function">
    <text evidence="1">Dynein-attachment factor required for cilia motility.</text>
</comment>
<comment type="similarity">
    <text evidence="10">Belongs to the DNAAF19/PR46b family.</text>
</comment>
<dbReference type="Pfam" id="PF15867">
    <property type="entry name" value="Dynein_attach_N"/>
    <property type="match status" value="1"/>
</dbReference>
<dbReference type="InterPro" id="IPR025986">
    <property type="entry name" value="RPAP3-like_C"/>
</dbReference>
<organism evidence="13 14">
    <name type="scientific">Pogonomyrmex barbatus</name>
    <name type="common">red harvester ant</name>
    <dbReference type="NCBI Taxonomy" id="144034"/>
    <lineage>
        <taxon>Eukaryota</taxon>
        <taxon>Metazoa</taxon>
        <taxon>Ecdysozoa</taxon>
        <taxon>Arthropoda</taxon>
        <taxon>Hexapoda</taxon>
        <taxon>Insecta</taxon>
        <taxon>Pterygota</taxon>
        <taxon>Neoptera</taxon>
        <taxon>Endopterygota</taxon>
        <taxon>Hymenoptera</taxon>
        <taxon>Apocrita</taxon>
        <taxon>Aculeata</taxon>
        <taxon>Formicoidea</taxon>
        <taxon>Formicidae</taxon>
        <taxon>Myrmicinae</taxon>
        <taxon>Pogonomyrmex</taxon>
    </lineage>
</organism>
<evidence type="ECO:0000256" key="7">
    <source>
        <dbReference type="ARBA" id="ARBA00022846"/>
    </source>
</evidence>
<dbReference type="InterPro" id="IPR042422">
    <property type="entry name" value="CC103"/>
</dbReference>
<keyword evidence="9" id="KW-0966">Cell projection</keyword>
<dbReference type="GO" id="GO:0036159">
    <property type="term" value="P:inner dynein arm assembly"/>
    <property type="evidence" value="ECO:0007669"/>
    <property type="project" value="TreeGrafter"/>
</dbReference>
<dbReference type="GO" id="GO:0007368">
    <property type="term" value="P:determination of left/right symmetry"/>
    <property type="evidence" value="ECO:0007669"/>
    <property type="project" value="TreeGrafter"/>
</dbReference>
<gene>
    <name evidence="14" type="primary">LOC105427437</name>
</gene>
<reference evidence="14" key="1">
    <citation type="submission" date="2025-08" db="UniProtKB">
        <authorList>
            <consortium name="RefSeq"/>
        </authorList>
    </citation>
    <scope>IDENTIFICATION</scope>
</reference>
<evidence type="ECO:0000256" key="3">
    <source>
        <dbReference type="ARBA" id="ARBA00004496"/>
    </source>
</evidence>
<dbReference type="KEGG" id="pbar:105427437"/>
<dbReference type="GO" id="GO:0036157">
    <property type="term" value="C:outer dynein arm"/>
    <property type="evidence" value="ECO:0007669"/>
    <property type="project" value="InterPro"/>
</dbReference>
<comment type="subcellular location">
    <subcellularLocation>
        <location evidence="2">Cell projection</location>
        <location evidence="2">Cilium</location>
        <location evidence="2">Flagellum</location>
    </subcellularLocation>
    <subcellularLocation>
        <location evidence="3">Cytoplasm</location>
    </subcellularLocation>
</comment>